<feature type="transmembrane region" description="Helical" evidence="1">
    <location>
        <begin position="133"/>
        <end position="157"/>
    </location>
</feature>
<keyword evidence="1" id="KW-0812">Transmembrane</keyword>
<feature type="non-terminal residue" evidence="2">
    <location>
        <position position="1"/>
    </location>
</feature>
<protein>
    <submittedName>
        <fullName evidence="2">Uncharacterized protein</fullName>
    </submittedName>
</protein>
<dbReference type="EMBL" id="BARS01046674">
    <property type="protein sequence ID" value="GAG31696.1"/>
    <property type="molecule type" value="Genomic_DNA"/>
</dbReference>
<accession>X0Y4B1</accession>
<evidence type="ECO:0000313" key="2">
    <source>
        <dbReference type="EMBL" id="GAG31696.1"/>
    </source>
</evidence>
<proteinExistence type="predicted"/>
<evidence type="ECO:0000256" key="1">
    <source>
        <dbReference type="SAM" id="Phobius"/>
    </source>
</evidence>
<comment type="caution">
    <text evidence="2">The sequence shown here is derived from an EMBL/GenBank/DDBJ whole genome shotgun (WGS) entry which is preliminary data.</text>
</comment>
<feature type="transmembrane region" description="Helical" evidence="1">
    <location>
        <begin position="169"/>
        <end position="191"/>
    </location>
</feature>
<keyword evidence="1" id="KW-1133">Transmembrane helix</keyword>
<feature type="non-terminal residue" evidence="2">
    <location>
        <position position="246"/>
    </location>
</feature>
<reference evidence="2" key="1">
    <citation type="journal article" date="2014" name="Front. Microbiol.">
        <title>High frequency of phylogenetically diverse reductive dehalogenase-homologous genes in deep subseafloor sedimentary metagenomes.</title>
        <authorList>
            <person name="Kawai M."/>
            <person name="Futagami T."/>
            <person name="Toyoda A."/>
            <person name="Takaki Y."/>
            <person name="Nishi S."/>
            <person name="Hori S."/>
            <person name="Arai W."/>
            <person name="Tsubouchi T."/>
            <person name="Morono Y."/>
            <person name="Uchiyama I."/>
            <person name="Ito T."/>
            <person name="Fujiyama A."/>
            <person name="Inagaki F."/>
            <person name="Takami H."/>
        </authorList>
    </citation>
    <scope>NUCLEOTIDE SEQUENCE</scope>
    <source>
        <strain evidence="2">Expedition CK06-06</strain>
    </source>
</reference>
<feature type="transmembrane region" description="Helical" evidence="1">
    <location>
        <begin position="203"/>
        <end position="224"/>
    </location>
</feature>
<gene>
    <name evidence="2" type="ORF">S01H1_70210</name>
</gene>
<sequence>AQAVRREGLEPSEHVAMIRSWATVAVLVFKETITRVEVDALRDFCGRRGFDLCCLPGLERSDTNRFHVLDRPYYFEGAGALVGPGRAEFLKQYPFAVAAATDDRPYFFHFFRARAVPFLKEQLGGRSRAFVELGLVMLLAALVQVVLMAVLMILLPLAPRAGRVKFDGATAAALGYFLLLGAGFMLLEMGFLQRLILYLAHPIYSAVAVISSFLVFGGLGSALAGRWRAPRERVAAIAAGAVVGLS</sequence>
<name>X0Y4B1_9ZZZZ</name>
<organism evidence="2">
    <name type="scientific">marine sediment metagenome</name>
    <dbReference type="NCBI Taxonomy" id="412755"/>
    <lineage>
        <taxon>unclassified sequences</taxon>
        <taxon>metagenomes</taxon>
        <taxon>ecological metagenomes</taxon>
    </lineage>
</organism>
<keyword evidence="1" id="KW-0472">Membrane</keyword>
<dbReference type="AlphaFoldDB" id="X0Y4B1"/>